<organism evidence="2 3">
    <name type="scientific">Solanum tuberosum</name>
    <name type="common">Potato</name>
    <dbReference type="NCBI Taxonomy" id="4113"/>
    <lineage>
        <taxon>Eukaryota</taxon>
        <taxon>Viridiplantae</taxon>
        <taxon>Streptophyta</taxon>
        <taxon>Embryophyta</taxon>
        <taxon>Tracheophyta</taxon>
        <taxon>Spermatophyta</taxon>
        <taxon>Magnoliopsida</taxon>
        <taxon>eudicotyledons</taxon>
        <taxon>Gunneridae</taxon>
        <taxon>Pentapetalae</taxon>
        <taxon>asterids</taxon>
        <taxon>lamiids</taxon>
        <taxon>Solanales</taxon>
        <taxon>Solanaceae</taxon>
        <taxon>Solanoideae</taxon>
        <taxon>Solaneae</taxon>
        <taxon>Solanum</taxon>
    </lineage>
</organism>
<feature type="region of interest" description="Disordered" evidence="1">
    <location>
        <begin position="1"/>
        <end position="38"/>
    </location>
</feature>
<gene>
    <name evidence="2" type="ORF">KY290_000963</name>
</gene>
<evidence type="ECO:0000256" key="1">
    <source>
        <dbReference type="SAM" id="MobiDB-lite"/>
    </source>
</evidence>
<evidence type="ECO:0000313" key="3">
    <source>
        <dbReference type="Proteomes" id="UP000826656"/>
    </source>
</evidence>
<protein>
    <submittedName>
        <fullName evidence="2">Uncharacterized protein</fullName>
    </submittedName>
</protein>
<proteinExistence type="predicted"/>
<feature type="compositionally biased region" description="Basic and acidic residues" evidence="1">
    <location>
        <begin position="23"/>
        <end position="37"/>
    </location>
</feature>
<accession>A0ABQ7WN14</accession>
<reference evidence="2 3" key="1">
    <citation type="journal article" date="2021" name="bioRxiv">
        <title>Chromosome-scale and haplotype-resolved genome assembly of a tetraploid potato cultivar.</title>
        <authorList>
            <person name="Sun H."/>
            <person name="Jiao W.-B."/>
            <person name="Krause K."/>
            <person name="Campoy J.A."/>
            <person name="Goel M."/>
            <person name="Folz-Donahue K."/>
            <person name="Kukat C."/>
            <person name="Huettel B."/>
            <person name="Schneeberger K."/>
        </authorList>
    </citation>
    <scope>NUCLEOTIDE SEQUENCE [LARGE SCALE GENOMIC DNA]</scope>
    <source>
        <strain evidence="2">SolTubOtavaFocal</strain>
        <tissue evidence="2">Leaves</tissue>
    </source>
</reference>
<dbReference type="Proteomes" id="UP000826656">
    <property type="component" value="Unassembled WGS sequence"/>
</dbReference>
<keyword evidence="3" id="KW-1185">Reference proteome</keyword>
<name>A0ABQ7WN14_SOLTU</name>
<comment type="caution">
    <text evidence="2">The sequence shown here is derived from an EMBL/GenBank/DDBJ whole genome shotgun (WGS) entry which is preliminary data.</text>
</comment>
<feature type="compositionally biased region" description="Polar residues" evidence="1">
    <location>
        <begin position="1"/>
        <end position="11"/>
    </location>
</feature>
<dbReference type="EMBL" id="JAIVGD010000001">
    <property type="protein sequence ID" value="KAH0781365.1"/>
    <property type="molecule type" value="Genomic_DNA"/>
</dbReference>
<sequence>MTITNMMTDANTLPGHIRQNCPELKRRGQRKNDDPKSLRAWSGEDALKYDQNETINICFMEMGEPSEMDCRKLLTNIKKLLKKRKTGKSFSKQVRLKLISYRKNLMKSRCN</sequence>
<evidence type="ECO:0000313" key="2">
    <source>
        <dbReference type="EMBL" id="KAH0781365.1"/>
    </source>
</evidence>